<organism evidence="8 9">
    <name type="scientific">Chryseomicrobium excrementi</name>
    <dbReference type="NCBI Taxonomy" id="2041346"/>
    <lineage>
        <taxon>Bacteria</taxon>
        <taxon>Bacillati</taxon>
        <taxon>Bacillota</taxon>
        <taxon>Bacilli</taxon>
        <taxon>Bacillales</taxon>
        <taxon>Caryophanaceae</taxon>
        <taxon>Chryseomicrobium</taxon>
    </lineage>
</organism>
<sequence length="351" mass="40036">MELAIIIPSYKPDDKCRAVIDELIASQFSRIIVVDDGGEEEFAPFFEALKPFPEVTVLHHAKNQGKGRALKTAFHYILNEKLPVDGVITIDADGQHLLSDMQKIAKHMEGCPECVVLGSRDFTSKDVPFRSRFGNRFTRLLFRLSTGTVLKDTQTGLRGLPVKHLPLFLSIPGERFEYEMNMLGCLKRNHIEIEEVEIETVYLDENKSSHFHPLRDSFHIYKIFLLYGLSGAASFGLDIGLYSLFIYLWKEDSPQMFIIFATIAARVLSSLFNYFVNRHKVFGQGSSKSFVRYYLLAAFIMAASAGSVHLLYTEWLGRGEVILKVLVDTILFIFGFVVQRAWVFRKEETDK</sequence>
<dbReference type="InterPro" id="IPR007267">
    <property type="entry name" value="GtrA_DPMS_TM"/>
</dbReference>
<dbReference type="CDD" id="cd04179">
    <property type="entry name" value="DPM_DPG-synthase_like"/>
    <property type="match status" value="1"/>
</dbReference>
<comment type="subcellular location">
    <subcellularLocation>
        <location evidence="1">Membrane</location>
        <topology evidence="1">Multi-pass membrane protein</topology>
    </subcellularLocation>
</comment>
<dbReference type="AlphaFoldDB" id="A0A2M9EZ75"/>
<dbReference type="OrthoDB" id="9810303at2"/>
<name>A0A2M9EZ75_9BACL</name>
<evidence type="ECO:0000256" key="4">
    <source>
        <dbReference type="ARBA" id="ARBA00023136"/>
    </source>
</evidence>
<feature type="transmembrane region" description="Helical" evidence="5">
    <location>
        <begin position="224"/>
        <end position="249"/>
    </location>
</feature>
<keyword evidence="9" id="KW-1185">Reference proteome</keyword>
<dbReference type="SUPFAM" id="SSF53448">
    <property type="entry name" value="Nucleotide-diphospho-sugar transferases"/>
    <property type="match status" value="1"/>
</dbReference>
<keyword evidence="4 5" id="KW-0472">Membrane</keyword>
<reference evidence="8 9" key="1">
    <citation type="submission" date="2017-10" db="EMBL/GenBank/DDBJ databases">
        <title>Draft genome of Chryseomicrobium casticus sp. nov.</title>
        <authorList>
            <person name="Chakraborty R."/>
            <person name="Saha T."/>
        </authorList>
    </citation>
    <scope>NUCLEOTIDE SEQUENCE [LARGE SCALE GENOMIC DNA]</scope>
    <source>
        <strain evidence="8 9">ET03</strain>
    </source>
</reference>
<evidence type="ECO:0000259" key="7">
    <source>
        <dbReference type="Pfam" id="PF04138"/>
    </source>
</evidence>
<dbReference type="Pfam" id="PF00535">
    <property type="entry name" value="Glycos_transf_2"/>
    <property type="match status" value="1"/>
</dbReference>
<evidence type="ECO:0000313" key="8">
    <source>
        <dbReference type="EMBL" id="PJK16512.1"/>
    </source>
</evidence>
<feature type="transmembrane region" description="Helical" evidence="5">
    <location>
        <begin position="255"/>
        <end position="272"/>
    </location>
</feature>
<feature type="domain" description="GtrA/DPMS transmembrane" evidence="7">
    <location>
        <begin position="227"/>
        <end position="344"/>
    </location>
</feature>
<gene>
    <name evidence="8" type="ORF">CQS04_04970</name>
</gene>
<feature type="domain" description="Glycosyltransferase 2-like" evidence="6">
    <location>
        <begin position="5"/>
        <end position="135"/>
    </location>
</feature>
<dbReference type="GO" id="GO:0016740">
    <property type="term" value="F:transferase activity"/>
    <property type="evidence" value="ECO:0007669"/>
    <property type="project" value="UniProtKB-KW"/>
</dbReference>
<dbReference type="InterPro" id="IPR001173">
    <property type="entry name" value="Glyco_trans_2-like"/>
</dbReference>
<evidence type="ECO:0000256" key="3">
    <source>
        <dbReference type="ARBA" id="ARBA00022989"/>
    </source>
</evidence>
<accession>A0A2M9EZ75</accession>
<evidence type="ECO:0000313" key="9">
    <source>
        <dbReference type="Proteomes" id="UP000228680"/>
    </source>
</evidence>
<dbReference type="Gene3D" id="3.90.550.10">
    <property type="entry name" value="Spore Coat Polysaccharide Biosynthesis Protein SpsA, Chain A"/>
    <property type="match status" value="1"/>
</dbReference>
<dbReference type="RefSeq" id="WP_100353081.1">
    <property type="nucleotide sequence ID" value="NZ_PCGR01000002.1"/>
</dbReference>
<keyword evidence="2 5" id="KW-0812">Transmembrane</keyword>
<dbReference type="GO" id="GO:0006487">
    <property type="term" value="P:protein N-linked glycosylation"/>
    <property type="evidence" value="ECO:0007669"/>
    <property type="project" value="TreeGrafter"/>
</dbReference>
<evidence type="ECO:0000256" key="1">
    <source>
        <dbReference type="ARBA" id="ARBA00004141"/>
    </source>
</evidence>
<keyword evidence="3 5" id="KW-1133">Transmembrane helix</keyword>
<dbReference type="InterPro" id="IPR029044">
    <property type="entry name" value="Nucleotide-diphossugar_trans"/>
</dbReference>
<dbReference type="Proteomes" id="UP000228680">
    <property type="component" value="Unassembled WGS sequence"/>
</dbReference>
<evidence type="ECO:0000256" key="2">
    <source>
        <dbReference type="ARBA" id="ARBA00022692"/>
    </source>
</evidence>
<dbReference type="PANTHER" id="PTHR10859">
    <property type="entry name" value="GLYCOSYL TRANSFERASE"/>
    <property type="match status" value="1"/>
</dbReference>
<comment type="caution">
    <text evidence="8">The sequence shown here is derived from an EMBL/GenBank/DDBJ whole genome shotgun (WGS) entry which is preliminary data.</text>
</comment>
<dbReference type="EMBL" id="PCGR01000002">
    <property type="protein sequence ID" value="PJK16512.1"/>
    <property type="molecule type" value="Genomic_DNA"/>
</dbReference>
<dbReference type="GO" id="GO:0000271">
    <property type="term" value="P:polysaccharide biosynthetic process"/>
    <property type="evidence" value="ECO:0007669"/>
    <property type="project" value="InterPro"/>
</dbReference>
<dbReference type="GO" id="GO:0016020">
    <property type="term" value="C:membrane"/>
    <property type="evidence" value="ECO:0007669"/>
    <property type="project" value="UniProtKB-SubCell"/>
</dbReference>
<keyword evidence="8" id="KW-0808">Transferase</keyword>
<feature type="transmembrane region" description="Helical" evidence="5">
    <location>
        <begin position="321"/>
        <end position="343"/>
    </location>
</feature>
<feature type="transmembrane region" description="Helical" evidence="5">
    <location>
        <begin position="293"/>
        <end position="315"/>
    </location>
</feature>
<proteinExistence type="predicted"/>
<evidence type="ECO:0000256" key="5">
    <source>
        <dbReference type="SAM" id="Phobius"/>
    </source>
</evidence>
<dbReference type="Pfam" id="PF04138">
    <property type="entry name" value="GtrA_DPMS_TM"/>
    <property type="match status" value="1"/>
</dbReference>
<dbReference type="PANTHER" id="PTHR10859:SF114">
    <property type="entry name" value="DOLICHOL-PHOSPHATE MANNOSYLTRANSFERASE"/>
    <property type="match status" value="1"/>
</dbReference>
<protein>
    <submittedName>
        <fullName evidence="8">Family 2 glycosyl transferase</fullName>
    </submittedName>
</protein>
<evidence type="ECO:0000259" key="6">
    <source>
        <dbReference type="Pfam" id="PF00535"/>
    </source>
</evidence>